<comment type="caution">
    <text evidence="1">The sequence shown here is derived from an EMBL/GenBank/DDBJ whole genome shotgun (WGS) entry which is preliminary data.</text>
</comment>
<proteinExistence type="predicted"/>
<accession>A0ABQ8TAX6</accession>
<protein>
    <submittedName>
        <fullName evidence="1">Uncharacterized protein</fullName>
    </submittedName>
</protein>
<dbReference type="EMBL" id="JAJSOF020000013">
    <property type="protein sequence ID" value="KAJ4443684.1"/>
    <property type="molecule type" value="Genomic_DNA"/>
</dbReference>
<evidence type="ECO:0000313" key="2">
    <source>
        <dbReference type="Proteomes" id="UP001148838"/>
    </source>
</evidence>
<gene>
    <name evidence="1" type="ORF">ANN_05359</name>
</gene>
<dbReference type="Proteomes" id="UP001148838">
    <property type="component" value="Unassembled WGS sequence"/>
</dbReference>
<reference evidence="1 2" key="1">
    <citation type="journal article" date="2022" name="Allergy">
        <title>Genome assembly and annotation of Periplaneta americana reveal a comprehensive cockroach allergen profile.</title>
        <authorList>
            <person name="Wang L."/>
            <person name="Xiong Q."/>
            <person name="Saelim N."/>
            <person name="Wang L."/>
            <person name="Nong W."/>
            <person name="Wan A.T."/>
            <person name="Shi M."/>
            <person name="Liu X."/>
            <person name="Cao Q."/>
            <person name="Hui J.H.L."/>
            <person name="Sookrung N."/>
            <person name="Leung T.F."/>
            <person name="Tungtrongchitr A."/>
            <person name="Tsui S.K.W."/>
        </authorList>
    </citation>
    <scope>NUCLEOTIDE SEQUENCE [LARGE SCALE GENOMIC DNA]</scope>
    <source>
        <strain evidence="1">PWHHKU_190912</strain>
    </source>
</reference>
<name>A0ABQ8TAX6_PERAM</name>
<sequence>MLASSEFQSLGRAIEEEEEDGTVNIVSWREHVFRLWWEERKELRRPDFTEGPTEAGPMSLVLDGRVCGVDITGAAVTQVELYVVYPPPPSTLARGSSCHLLVYSALHCLCHIIFQVLAVWDRWLRLSEGKIPQRLKKSPNEQEPSLNNVKISGNGDLGGAEEMVPDVFYSNHSRKDATSTDLNLFVVGVFHNSTPIYLVPRFTLLASLHNRDTLSQHNLVLSIPFHHTSLYSASFTIHTARSWNSLSQEIRSSRSLKSFKYTLLRNVFNEQN</sequence>
<keyword evidence="2" id="KW-1185">Reference proteome</keyword>
<organism evidence="1 2">
    <name type="scientific">Periplaneta americana</name>
    <name type="common">American cockroach</name>
    <name type="synonym">Blatta americana</name>
    <dbReference type="NCBI Taxonomy" id="6978"/>
    <lineage>
        <taxon>Eukaryota</taxon>
        <taxon>Metazoa</taxon>
        <taxon>Ecdysozoa</taxon>
        <taxon>Arthropoda</taxon>
        <taxon>Hexapoda</taxon>
        <taxon>Insecta</taxon>
        <taxon>Pterygota</taxon>
        <taxon>Neoptera</taxon>
        <taxon>Polyneoptera</taxon>
        <taxon>Dictyoptera</taxon>
        <taxon>Blattodea</taxon>
        <taxon>Blattoidea</taxon>
        <taxon>Blattidae</taxon>
        <taxon>Blattinae</taxon>
        <taxon>Periplaneta</taxon>
    </lineage>
</organism>
<evidence type="ECO:0000313" key="1">
    <source>
        <dbReference type="EMBL" id="KAJ4443684.1"/>
    </source>
</evidence>